<feature type="transmembrane region" description="Helical" evidence="7">
    <location>
        <begin position="155"/>
        <end position="176"/>
    </location>
</feature>
<evidence type="ECO:0000256" key="3">
    <source>
        <dbReference type="ARBA" id="ARBA00022448"/>
    </source>
</evidence>
<reference evidence="8 9" key="1">
    <citation type="journal article" date="2017" name="Genome Med.">
        <title>A novel Ruminococcus gnavus clade enriched in inflammatory bowel disease patients.</title>
        <authorList>
            <person name="Hall A.B."/>
            <person name="Yassour M."/>
            <person name="Sauk J."/>
            <person name="Garner A."/>
            <person name="Jiang X."/>
            <person name="Arthur T."/>
            <person name="Lagoudas G.K."/>
            <person name="Vatanen T."/>
            <person name="Fornelos N."/>
            <person name="Wilson R."/>
            <person name="Bertha M."/>
            <person name="Cohen M."/>
            <person name="Garber J."/>
            <person name="Khalili H."/>
            <person name="Gevers D."/>
            <person name="Ananthakrishnan A.N."/>
            <person name="Kugathasan S."/>
            <person name="Lander E.S."/>
            <person name="Blainey P."/>
            <person name="Vlamakis H."/>
            <person name="Xavier R.J."/>
            <person name="Huttenhower C."/>
        </authorList>
    </citation>
    <scope>NUCLEOTIDE SEQUENCE [LARGE SCALE GENOMIC DNA]</scope>
    <source>
        <strain evidence="8 9">RJX1124</strain>
    </source>
</reference>
<dbReference type="PANTHER" id="PTHR42810:SF4">
    <property type="entry name" value="URIC ACID TRANSPORTER UACT"/>
    <property type="match status" value="1"/>
</dbReference>
<dbReference type="PANTHER" id="PTHR42810">
    <property type="entry name" value="PURINE PERMEASE C1399.01C-RELATED"/>
    <property type="match status" value="1"/>
</dbReference>
<gene>
    <name evidence="8" type="ORF">CDL26_15405</name>
</gene>
<feature type="transmembrane region" description="Helical" evidence="7">
    <location>
        <begin position="99"/>
        <end position="118"/>
    </location>
</feature>
<evidence type="ECO:0000256" key="7">
    <source>
        <dbReference type="SAM" id="Phobius"/>
    </source>
</evidence>
<feature type="transmembrane region" description="Helical" evidence="7">
    <location>
        <begin position="258"/>
        <end position="277"/>
    </location>
</feature>
<feature type="transmembrane region" description="Helical" evidence="7">
    <location>
        <begin position="216"/>
        <end position="238"/>
    </location>
</feature>
<dbReference type="AlphaFoldDB" id="A0A2N5P2P1"/>
<name>A0A2N5P2P1_MEDGN</name>
<feature type="transmembrane region" description="Helical" evidence="7">
    <location>
        <begin position="45"/>
        <end position="64"/>
    </location>
</feature>
<evidence type="ECO:0008006" key="10">
    <source>
        <dbReference type="Google" id="ProtNLM"/>
    </source>
</evidence>
<comment type="subcellular location">
    <subcellularLocation>
        <location evidence="1">Membrane</location>
        <topology evidence="1">Multi-pass membrane protein</topology>
    </subcellularLocation>
</comment>
<protein>
    <recommendedName>
        <fullName evidence="10">Permease</fullName>
    </recommendedName>
</protein>
<feature type="transmembrane region" description="Helical" evidence="7">
    <location>
        <begin position="188"/>
        <end position="204"/>
    </location>
</feature>
<dbReference type="InterPro" id="IPR006043">
    <property type="entry name" value="NCS2"/>
</dbReference>
<evidence type="ECO:0000256" key="1">
    <source>
        <dbReference type="ARBA" id="ARBA00004141"/>
    </source>
</evidence>
<evidence type="ECO:0000256" key="6">
    <source>
        <dbReference type="ARBA" id="ARBA00023136"/>
    </source>
</evidence>
<feature type="transmembrane region" description="Helical" evidence="7">
    <location>
        <begin position="70"/>
        <end position="87"/>
    </location>
</feature>
<evidence type="ECO:0000313" key="9">
    <source>
        <dbReference type="Proteomes" id="UP000234891"/>
    </source>
</evidence>
<feature type="transmembrane region" description="Helical" evidence="7">
    <location>
        <begin position="124"/>
        <end position="143"/>
    </location>
</feature>
<feature type="transmembrane region" description="Helical" evidence="7">
    <location>
        <begin position="337"/>
        <end position="360"/>
    </location>
</feature>
<keyword evidence="6 7" id="KW-0472">Membrane</keyword>
<dbReference type="EMBL" id="NIHS01000044">
    <property type="protein sequence ID" value="PLT69345.1"/>
    <property type="molecule type" value="Genomic_DNA"/>
</dbReference>
<sequence length="458" mass="47712">MVRVGRIISVRNVKGAYSMSKINTGYSLNECPPMKETIIYSVQQIIVAVFNVIPVPLLIGAGIGLSQSEITILVAGCLLVTGIATILQTIGVGPAGARLPIVLECSFVFVAPGIALGSKYGLNVYTGACLIGSIITLVLWTLFHKTLTKMFKPYITGSVVMVLGISLCSTGISYCAGGSGAADFGDPINLLLAAGTIVIMLVLNRYGKGFLSKASALIAIVIMSAISALFGKLDLSSIANEKWFRIPEPLHFGIKFDLGPIVTISILCFIALVELMGDQASAAMLSEQRLPSAKESKGGIMAQGISSIISSMFNMVPTISGSANIGLCGITGVTSRYVVSLAGVVIAICSICPKLCAIFSVIPYPILGGVALTAFGTILVSGMNVIRNSELTSRETTIVGVSLAVGIGFSMVPDSLAAFPFWASSLLSGVPGTALTAIVLSLLLKENKTDDTRKGDEK</sequence>
<comment type="similarity">
    <text evidence="2">Belongs to the nucleobase:cation symporter-2 (NCS2) (TC 2.A.40) family.</text>
</comment>
<keyword evidence="5 7" id="KW-1133">Transmembrane helix</keyword>
<dbReference type="NCBIfam" id="NF037981">
    <property type="entry name" value="NCS2_1"/>
    <property type="match status" value="1"/>
</dbReference>
<proteinExistence type="inferred from homology"/>
<keyword evidence="3" id="KW-0813">Transport</keyword>
<dbReference type="GO" id="GO:0005886">
    <property type="term" value="C:plasma membrane"/>
    <property type="evidence" value="ECO:0007669"/>
    <property type="project" value="TreeGrafter"/>
</dbReference>
<dbReference type="Proteomes" id="UP000234891">
    <property type="component" value="Unassembled WGS sequence"/>
</dbReference>
<dbReference type="GO" id="GO:0042907">
    <property type="term" value="F:xanthine transmembrane transporter activity"/>
    <property type="evidence" value="ECO:0007669"/>
    <property type="project" value="TreeGrafter"/>
</dbReference>
<evidence type="ECO:0000256" key="2">
    <source>
        <dbReference type="ARBA" id="ARBA00008821"/>
    </source>
</evidence>
<accession>A0A2N5P2P1</accession>
<keyword evidence="4 7" id="KW-0812">Transmembrane</keyword>
<feature type="transmembrane region" description="Helical" evidence="7">
    <location>
        <begin position="366"/>
        <end position="386"/>
    </location>
</feature>
<organism evidence="8 9">
    <name type="scientific">Mediterraneibacter gnavus</name>
    <name type="common">Ruminococcus gnavus</name>
    <dbReference type="NCBI Taxonomy" id="33038"/>
    <lineage>
        <taxon>Bacteria</taxon>
        <taxon>Bacillati</taxon>
        <taxon>Bacillota</taxon>
        <taxon>Clostridia</taxon>
        <taxon>Lachnospirales</taxon>
        <taxon>Lachnospiraceae</taxon>
        <taxon>Mediterraneibacter</taxon>
    </lineage>
</organism>
<dbReference type="Pfam" id="PF00860">
    <property type="entry name" value="Xan_ur_permease"/>
    <property type="match status" value="1"/>
</dbReference>
<evidence type="ECO:0000256" key="4">
    <source>
        <dbReference type="ARBA" id="ARBA00022692"/>
    </source>
</evidence>
<comment type="caution">
    <text evidence="8">The sequence shown here is derived from an EMBL/GenBank/DDBJ whole genome shotgun (WGS) entry which is preliminary data.</text>
</comment>
<feature type="transmembrane region" description="Helical" evidence="7">
    <location>
        <begin position="398"/>
        <end position="419"/>
    </location>
</feature>
<feature type="transmembrane region" description="Helical" evidence="7">
    <location>
        <begin position="425"/>
        <end position="444"/>
    </location>
</feature>
<evidence type="ECO:0000313" key="8">
    <source>
        <dbReference type="EMBL" id="PLT69345.1"/>
    </source>
</evidence>
<evidence type="ECO:0000256" key="5">
    <source>
        <dbReference type="ARBA" id="ARBA00022989"/>
    </source>
</evidence>